<feature type="transmembrane region" description="Helical" evidence="2">
    <location>
        <begin position="136"/>
        <end position="155"/>
    </location>
</feature>
<keyword evidence="2" id="KW-0472">Membrane</keyword>
<dbReference type="AlphaFoldDB" id="A0A645B4L6"/>
<keyword evidence="2" id="KW-0812">Transmembrane</keyword>
<gene>
    <name evidence="3" type="ORF">SDC9_107233</name>
</gene>
<name>A0A645B4L6_9ZZZZ</name>
<protein>
    <submittedName>
        <fullName evidence="3">Uncharacterized protein</fullName>
    </submittedName>
</protein>
<evidence type="ECO:0000313" key="3">
    <source>
        <dbReference type="EMBL" id="MPM60382.1"/>
    </source>
</evidence>
<sequence length="293" mass="33184">MREYQFKCQKCGQVWYATDKDIKQSKKLSKDLRHAKTLKNVDSMGGLYRGEKYIRQGEQVAQMQVAQTDPERCPACGSRQVSVTEEQSTISDGQPTTEKRSGNRFLIALAVLFMPYLGFVLVLIKKPFSRKVNRGVMIYCAVISCFVFAVMAHQFSSKDNQSENTPVSNNAVVSEVEKDKDSDTTSNSEESNSIIEGFYRTQIEDSIKELYSEGLNFSALNYQQIDAMDCGLWTCTNTFTGKMTKKEHTYTARIGHNELYNDGQAMMFYLAVDGETLFWDEDGEDAFFKAVGK</sequence>
<proteinExistence type="predicted"/>
<evidence type="ECO:0000256" key="1">
    <source>
        <dbReference type="SAM" id="MobiDB-lite"/>
    </source>
</evidence>
<accession>A0A645B4L6</accession>
<reference evidence="3" key="1">
    <citation type="submission" date="2019-08" db="EMBL/GenBank/DDBJ databases">
        <authorList>
            <person name="Kucharzyk K."/>
            <person name="Murdoch R.W."/>
            <person name="Higgins S."/>
            <person name="Loffler F."/>
        </authorList>
    </citation>
    <scope>NUCLEOTIDE SEQUENCE</scope>
</reference>
<organism evidence="3">
    <name type="scientific">bioreactor metagenome</name>
    <dbReference type="NCBI Taxonomy" id="1076179"/>
    <lineage>
        <taxon>unclassified sequences</taxon>
        <taxon>metagenomes</taxon>
        <taxon>ecological metagenomes</taxon>
    </lineage>
</organism>
<feature type="compositionally biased region" description="Polar residues" evidence="1">
    <location>
        <begin position="159"/>
        <end position="172"/>
    </location>
</feature>
<evidence type="ECO:0000256" key="2">
    <source>
        <dbReference type="SAM" id="Phobius"/>
    </source>
</evidence>
<dbReference type="EMBL" id="VSSQ01017773">
    <property type="protein sequence ID" value="MPM60382.1"/>
    <property type="molecule type" value="Genomic_DNA"/>
</dbReference>
<comment type="caution">
    <text evidence="3">The sequence shown here is derived from an EMBL/GenBank/DDBJ whole genome shotgun (WGS) entry which is preliminary data.</text>
</comment>
<feature type="transmembrane region" description="Helical" evidence="2">
    <location>
        <begin position="105"/>
        <end position="124"/>
    </location>
</feature>
<feature type="region of interest" description="Disordered" evidence="1">
    <location>
        <begin position="159"/>
        <end position="191"/>
    </location>
</feature>
<keyword evidence="2" id="KW-1133">Transmembrane helix</keyword>